<evidence type="ECO:0000313" key="3">
    <source>
        <dbReference type="Proteomes" id="UP000036458"/>
    </source>
</evidence>
<sequence>MLYSCKKTRKPILLPFFFLAFLAWGQSVQASHIRGGQIYYKSDTTAARNPLRYFFTLVTYSVAPPYAEDLEATLHFGDCTNQRVTRASRVLLPDAALNTFVNTYQFEHTYARPGEFKVTYIGDSNQGGLVNIASSIKPTFFLQSMITVDPLLSPNKSPVFQRPLLDIPIRHQLFAHNSRALDPDGDSLSYKIVLPATSNGQTACGNPIGIQTPGISGLENFLGPANPTAPAGLNLHRETGLLTWNTPSQQGIFNLAILVEEWRNGRLIGTVTRDMLLYAAAEPLLTGLSDDWHQMISTYPNPAASTLNLKLPAYLQLRGAYLYTALGAPVPLPVPSKTPDGWAFPVAGLPAGLYLLHLQTSHGNMVQKVVVKR</sequence>
<dbReference type="RefSeq" id="WP_048919444.1">
    <property type="nucleotide sequence ID" value="NZ_CP010777.1"/>
</dbReference>
<keyword evidence="3" id="KW-1185">Reference proteome</keyword>
<dbReference type="Proteomes" id="UP000036458">
    <property type="component" value="Chromosome"/>
</dbReference>
<gene>
    <name evidence="2" type="ORF">TH63_01940</name>
</gene>
<dbReference type="EMBL" id="CP010777">
    <property type="protein sequence ID" value="AKQ44666.1"/>
    <property type="molecule type" value="Genomic_DNA"/>
</dbReference>
<dbReference type="PATRIC" id="fig|1379910.4.peg.409"/>
<evidence type="ECO:0000313" key="2">
    <source>
        <dbReference type="EMBL" id="AKQ44666.1"/>
    </source>
</evidence>
<dbReference type="InterPro" id="IPR026444">
    <property type="entry name" value="Secre_tail"/>
</dbReference>
<keyword evidence="1" id="KW-0732">Signal</keyword>
<dbReference type="NCBIfam" id="TIGR04183">
    <property type="entry name" value="Por_Secre_tail"/>
    <property type="match status" value="1"/>
</dbReference>
<protein>
    <recommendedName>
        <fullName evidence="4">Secreted protein (Por secretion system target)</fullName>
    </recommendedName>
</protein>
<reference evidence="2 3" key="1">
    <citation type="submission" date="2015-01" db="EMBL/GenBank/DDBJ databases">
        <title>Rufibacter sp./DG31D/ whole genome sequencing.</title>
        <authorList>
            <person name="Kim M.K."/>
            <person name="Srinivasan S."/>
            <person name="Lee J.-J."/>
        </authorList>
    </citation>
    <scope>NUCLEOTIDE SEQUENCE [LARGE SCALE GENOMIC DNA]</scope>
    <source>
        <strain evidence="2 3">DG31D</strain>
    </source>
</reference>
<dbReference type="OrthoDB" id="1123245at2"/>
<dbReference type="KEGG" id="ruf:TH63_01940"/>
<dbReference type="STRING" id="1379910.TH63_01940"/>
<accession>A0A0H4W2K4</accession>
<dbReference type="AlphaFoldDB" id="A0A0H4W2K4"/>
<evidence type="ECO:0008006" key="4">
    <source>
        <dbReference type="Google" id="ProtNLM"/>
    </source>
</evidence>
<feature type="signal peptide" evidence="1">
    <location>
        <begin position="1"/>
        <end position="25"/>
    </location>
</feature>
<evidence type="ECO:0000256" key="1">
    <source>
        <dbReference type="SAM" id="SignalP"/>
    </source>
</evidence>
<name>A0A0H4W2K4_9BACT</name>
<organism evidence="2 3">
    <name type="scientific">Rufibacter radiotolerans</name>
    <dbReference type="NCBI Taxonomy" id="1379910"/>
    <lineage>
        <taxon>Bacteria</taxon>
        <taxon>Pseudomonadati</taxon>
        <taxon>Bacteroidota</taxon>
        <taxon>Cytophagia</taxon>
        <taxon>Cytophagales</taxon>
        <taxon>Hymenobacteraceae</taxon>
        <taxon>Rufibacter</taxon>
    </lineage>
</organism>
<feature type="chain" id="PRO_5005212484" description="Secreted protein (Por secretion system target)" evidence="1">
    <location>
        <begin position="26"/>
        <end position="373"/>
    </location>
</feature>
<proteinExistence type="predicted"/>